<evidence type="ECO:0000256" key="1">
    <source>
        <dbReference type="SAM" id="MobiDB-lite"/>
    </source>
</evidence>
<protein>
    <recommendedName>
        <fullName evidence="4">Ribosomal protein L7/L12 C-terminal domain-containing protein</fullName>
    </recommendedName>
</protein>
<evidence type="ECO:0000313" key="3">
    <source>
        <dbReference type="Proteomes" id="UP001569428"/>
    </source>
</evidence>
<sequence>MSQSTYSLVFRGDLVAGFTASDVKTNMARLFKSNPQAVEKLFSGRPLILRKGLSRAQAEQFQVTLAKIGAQVTLRNERGAESVISQTVQQPAAEPKETPKSDGPTVPNWTLAPMEGNLVKDHEQDQVTAVQVSTDHISLRAAEGLLLDKSERIEPEPTPVNIPQWDLD</sequence>
<feature type="region of interest" description="Disordered" evidence="1">
    <location>
        <begin position="80"/>
        <end position="111"/>
    </location>
</feature>
<name>A0ABV4P289_9GAMM</name>
<keyword evidence="3" id="KW-1185">Reference proteome</keyword>
<dbReference type="EMBL" id="JBGMEK010000028">
    <property type="protein sequence ID" value="MFA0811878.1"/>
    <property type="molecule type" value="Genomic_DNA"/>
</dbReference>
<dbReference type="Proteomes" id="UP001569428">
    <property type="component" value="Unassembled WGS sequence"/>
</dbReference>
<proteinExistence type="predicted"/>
<dbReference type="RefSeq" id="WP_371839485.1">
    <property type="nucleotide sequence ID" value="NZ_JBGMEK010000028.1"/>
</dbReference>
<accession>A0ABV4P289</accession>
<feature type="region of interest" description="Disordered" evidence="1">
    <location>
        <begin position="145"/>
        <end position="168"/>
    </location>
</feature>
<gene>
    <name evidence="2" type="ORF">ACCI49_13225</name>
</gene>
<reference evidence="2 3" key="1">
    <citation type="submission" date="2024-08" db="EMBL/GenBank/DDBJ databases">
        <authorList>
            <person name="Ishaq N."/>
        </authorList>
    </citation>
    <scope>NUCLEOTIDE SEQUENCE [LARGE SCALE GENOMIC DNA]</scope>
    <source>
        <strain evidence="2 3">DSM 18651</strain>
    </source>
</reference>
<evidence type="ECO:0008006" key="4">
    <source>
        <dbReference type="Google" id="ProtNLM"/>
    </source>
</evidence>
<evidence type="ECO:0000313" key="2">
    <source>
        <dbReference type="EMBL" id="MFA0811878.1"/>
    </source>
</evidence>
<comment type="caution">
    <text evidence="2">The sequence shown here is derived from an EMBL/GenBank/DDBJ whole genome shotgun (WGS) entry which is preliminary data.</text>
</comment>
<feature type="compositionally biased region" description="Basic and acidic residues" evidence="1">
    <location>
        <begin position="146"/>
        <end position="155"/>
    </location>
</feature>
<organism evidence="2 3">
    <name type="scientific">Microbulbifer epialgicus</name>
    <dbReference type="NCBI Taxonomy" id="393907"/>
    <lineage>
        <taxon>Bacteria</taxon>
        <taxon>Pseudomonadati</taxon>
        <taxon>Pseudomonadota</taxon>
        <taxon>Gammaproteobacteria</taxon>
        <taxon>Cellvibrionales</taxon>
        <taxon>Microbulbiferaceae</taxon>
        <taxon>Microbulbifer</taxon>
    </lineage>
</organism>